<evidence type="ECO:0000313" key="2">
    <source>
        <dbReference type="EMBL" id="GAA4847894.1"/>
    </source>
</evidence>
<gene>
    <name evidence="2" type="ORF">GCM10023331_35750</name>
</gene>
<organism evidence="2 3">
    <name type="scientific">Algivirga pacifica</name>
    <dbReference type="NCBI Taxonomy" id="1162670"/>
    <lineage>
        <taxon>Bacteria</taxon>
        <taxon>Pseudomonadati</taxon>
        <taxon>Bacteroidota</taxon>
        <taxon>Cytophagia</taxon>
        <taxon>Cytophagales</taxon>
        <taxon>Flammeovirgaceae</taxon>
        <taxon>Algivirga</taxon>
    </lineage>
</organism>
<keyword evidence="3" id="KW-1185">Reference proteome</keyword>
<feature type="chain" id="PRO_5045121333" description="Porin" evidence="1">
    <location>
        <begin position="21"/>
        <end position="448"/>
    </location>
</feature>
<keyword evidence="1" id="KW-0732">Signal</keyword>
<dbReference type="RefSeq" id="WP_345374309.1">
    <property type="nucleotide sequence ID" value="NZ_BAABJX010000058.1"/>
</dbReference>
<accession>A0ABP9DLW8</accession>
<protein>
    <recommendedName>
        <fullName evidence="4">Porin</fullName>
    </recommendedName>
</protein>
<dbReference type="Gene3D" id="2.40.160.10">
    <property type="entry name" value="Porin"/>
    <property type="match status" value="1"/>
</dbReference>
<proteinExistence type="predicted"/>
<evidence type="ECO:0008006" key="4">
    <source>
        <dbReference type="Google" id="ProtNLM"/>
    </source>
</evidence>
<evidence type="ECO:0000313" key="3">
    <source>
        <dbReference type="Proteomes" id="UP001500298"/>
    </source>
</evidence>
<name>A0ABP9DLW8_9BACT</name>
<feature type="signal peptide" evidence="1">
    <location>
        <begin position="1"/>
        <end position="20"/>
    </location>
</feature>
<evidence type="ECO:0000256" key="1">
    <source>
        <dbReference type="SAM" id="SignalP"/>
    </source>
</evidence>
<dbReference type="EMBL" id="BAABJX010000058">
    <property type="protein sequence ID" value="GAA4847894.1"/>
    <property type="molecule type" value="Genomic_DNA"/>
</dbReference>
<sequence length="448" mass="50674">MKPIYPILLLFITFSYTSYAQESEPLKETPISTPRLSFKIDKEGESKIDMGIGLQAWGRYAWLNPSSLDRNTGEPVDTYSDFDIRRARISALVSAKGRYFFYTQFGNTSISPFTGRSTRMFFHDFWGQFKFNKSLYIGAGQHFFTGLSRLTQISYVSILTLDNPSFNFPNINVSDLFGRQIGIFVHGEIGKLRYQAAWNTPLLDPNATLTDEQIISLQEVNIAQNRKHSNYSFRGYVDWGFFDRVNYSVTPFKGTTYLGEKGTILNLGTGFQWTPEASGILESDGSVSKHGQLSLAVDVFFEKPLPNNSALSVYGVFYRYDYGDNYLWKTTPLGGVASAPSTGDIPLQGVGIQQFTFGTGYVSYLSTGYLLPFKFKKYQRFMPFGALAIKDLDALEDTSVQYDAGLHYMIYKHALKITAQYSSRPIYRSDATLEGHKGMIVMQMQFKL</sequence>
<comment type="caution">
    <text evidence="2">The sequence shown here is derived from an EMBL/GenBank/DDBJ whole genome shotgun (WGS) entry which is preliminary data.</text>
</comment>
<reference evidence="3" key="1">
    <citation type="journal article" date="2019" name="Int. J. Syst. Evol. Microbiol.">
        <title>The Global Catalogue of Microorganisms (GCM) 10K type strain sequencing project: providing services to taxonomists for standard genome sequencing and annotation.</title>
        <authorList>
            <consortium name="The Broad Institute Genomics Platform"/>
            <consortium name="The Broad Institute Genome Sequencing Center for Infectious Disease"/>
            <person name="Wu L."/>
            <person name="Ma J."/>
        </authorList>
    </citation>
    <scope>NUCLEOTIDE SEQUENCE [LARGE SCALE GENOMIC DNA]</scope>
    <source>
        <strain evidence="3">JCM 18326</strain>
    </source>
</reference>
<dbReference type="InterPro" id="IPR023614">
    <property type="entry name" value="Porin_dom_sf"/>
</dbReference>
<dbReference type="Proteomes" id="UP001500298">
    <property type="component" value="Unassembled WGS sequence"/>
</dbReference>